<dbReference type="AlphaFoldDB" id="A0A4V0ZK18"/>
<dbReference type="EMBL" id="CP036455">
    <property type="protein sequence ID" value="QBI55432.1"/>
    <property type="molecule type" value="Genomic_DNA"/>
</dbReference>
<gene>
    <name evidence="2" type="ORF">EKD16_18340</name>
</gene>
<dbReference type="KEGG" id="strr:EKD16_18340"/>
<reference evidence="2 3" key="1">
    <citation type="submission" date="2019-02" db="EMBL/GenBank/DDBJ databases">
        <authorList>
            <person name="Khodamoradi S."/>
            <person name="Hahnke R.L."/>
            <person name="Kaempfer P."/>
            <person name="Schumann P."/>
            <person name="Rohde M."/>
            <person name="Steinert M."/>
            <person name="Luzhetskyy A."/>
            <person name="Wink J."/>
            <person name="Ruckert C."/>
        </authorList>
    </citation>
    <scope>NUCLEOTIDE SEQUENCE [LARGE SCALE GENOMIC DNA]</scope>
    <source>
        <strain evidence="2 3">M2</strain>
    </source>
</reference>
<protein>
    <recommendedName>
        <fullName evidence="4">Sulfotransferase family protein</fullName>
    </recommendedName>
</protein>
<evidence type="ECO:0008006" key="4">
    <source>
        <dbReference type="Google" id="ProtNLM"/>
    </source>
</evidence>
<feature type="compositionally biased region" description="Basic and acidic residues" evidence="1">
    <location>
        <begin position="355"/>
        <end position="390"/>
    </location>
</feature>
<feature type="region of interest" description="Disordered" evidence="1">
    <location>
        <begin position="355"/>
        <end position="396"/>
    </location>
</feature>
<evidence type="ECO:0000256" key="1">
    <source>
        <dbReference type="SAM" id="MobiDB-lite"/>
    </source>
</evidence>
<dbReference type="Proteomes" id="UP000292235">
    <property type="component" value="Chromosome"/>
</dbReference>
<dbReference type="Gene3D" id="3.40.50.300">
    <property type="entry name" value="P-loop containing nucleotide triphosphate hydrolases"/>
    <property type="match status" value="1"/>
</dbReference>
<organism evidence="2 3">
    <name type="scientific">Streptomonospora litoralis</name>
    <dbReference type="NCBI Taxonomy" id="2498135"/>
    <lineage>
        <taxon>Bacteria</taxon>
        <taxon>Bacillati</taxon>
        <taxon>Actinomycetota</taxon>
        <taxon>Actinomycetes</taxon>
        <taxon>Streptosporangiales</taxon>
        <taxon>Nocardiopsidaceae</taxon>
        <taxon>Streptomonospora</taxon>
    </lineage>
</organism>
<evidence type="ECO:0000313" key="2">
    <source>
        <dbReference type="EMBL" id="QBI55432.1"/>
    </source>
</evidence>
<evidence type="ECO:0000313" key="3">
    <source>
        <dbReference type="Proteomes" id="UP000292235"/>
    </source>
</evidence>
<dbReference type="SUPFAM" id="SSF52540">
    <property type="entry name" value="P-loop containing nucleoside triphosphate hydrolases"/>
    <property type="match status" value="1"/>
</dbReference>
<name>A0A4V0ZK18_9ACTN</name>
<dbReference type="OrthoDB" id="5144031at2"/>
<sequence length="428" mass="47636">MAPGMGALPNDTRFLHIGPFKTGTTAIQGAFHLARPRLKEQGLAYIGSNRQPAGAAQQAVGLPPMFGSVHRRDSYWQELLDEVEAVEGLRPIVSSEFFCEADDEAARRIVEDLGGSRVHVIVTLRPLAKILSAQWQQFVQAGLLHSYEEWLDVTFNRPPSEQPIPTFWRRHDHASLVSRWLEIVGPDNLTVIAVDDSDPGMLLRSFEEIVDLPGGFLAPDETQSNRSLSYSEAEFFRRFNREFLGHDLDELLYGRYIRRGLAPHLKYHYRPAREDAVIRTPAWAMERAAKLGAESETTLSGLGLRIMGDLAVLGEIPENRVGEPSEGESISAEAAAHALVGALVAVEKREKSREKAAEKAAEAAARKAADAAREKATKAAEKARRRDPDRLPNVSARRLVRELVKRGIRKVGRARRRLSRGRKNRVAS</sequence>
<keyword evidence="3" id="KW-1185">Reference proteome</keyword>
<dbReference type="InterPro" id="IPR027417">
    <property type="entry name" value="P-loop_NTPase"/>
</dbReference>
<accession>A0A4V0ZK18</accession>
<dbReference type="RefSeq" id="WP_131099440.1">
    <property type="nucleotide sequence ID" value="NZ_CP036455.1"/>
</dbReference>
<proteinExistence type="predicted"/>